<dbReference type="PANTHER" id="PTHR11590">
    <property type="entry name" value="PROTEIN-GLUTAMINE GAMMA-GLUTAMYLTRANSFERASE"/>
    <property type="match status" value="1"/>
</dbReference>
<evidence type="ECO:0000313" key="2">
    <source>
        <dbReference type="Proteomes" id="UP000499080"/>
    </source>
</evidence>
<organism evidence="1 2">
    <name type="scientific">Araneus ventricosus</name>
    <name type="common">Orbweaver spider</name>
    <name type="synonym">Epeira ventricosa</name>
    <dbReference type="NCBI Taxonomy" id="182803"/>
    <lineage>
        <taxon>Eukaryota</taxon>
        <taxon>Metazoa</taxon>
        <taxon>Ecdysozoa</taxon>
        <taxon>Arthropoda</taxon>
        <taxon>Chelicerata</taxon>
        <taxon>Arachnida</taxon>
        <taxon>Araneae</taxon>
        <taxon>Araneomorphae</taxon>
        <taxon>Entelegynae</taxon>
        <taxon>Araneoidea</taxon>
        <taxon>Araneidae</taxon>
        <taxon>Araneus</taxon>
    </lineage>
</organism>
<keyword evidence="2" id="KW-1185">Reference proteome</keyword>
<gene>
    <name evidence="1" type="primary">TGMH_1</name>
    <name evidence="1" type="ORF">AVEN_146724_1</name>
</gene>
<accession>A0A4Y2UW81</accession>
<dbReference type="InterPro" id="IPR050779">
    <property type="entry name" value="Transglutaminase"/>
</dbReference>
<dbReference type="EMBL" id="BGPR01040924">
    <property type="protein sequence ID" value="GBO17123.1"/>
    <property type="molecule type" value="Genomic_DNA"/>
</dbReference>
<dbReference type="GO" id="GO:0003810">
    <property type="term" value="F:protein-glutamine gamma-glutamyltransferase activity"/>
    <property type="evidence" value="ECO:0007669"/>
    <property type="project" value="TreeGrafter"/>
</dbReference>
<protein>
    <submittedName>
        <fullName evidence="1">Hemocyte protein-glutamine gamma-glutamyltransferase</fullName>
    </submittedName>
</protein>
<dbReference type="InterPro" id="IPR036985">
    <property type="entry name" value="Transglutaminase-like_sf"/>
</dbReference>
<dbReference type="OrthoDB" id="437511at2759"/>
<keyword evidence="1" id="KW-0808">Transferase</keyword>
<name>A0A4Y2UW81_ARAVE</name>
<reference evidence="1 2" key="1">
    <citation type="journal article" date="2019" name="Sci. Rep.">
        <title>Orb-weaving spider Araneus ventricosus genome elucidates the spidroin gene catalogue.</title>
        <authorList>
            <person name="Kono N."/>
            <person name="Nakamura H."/>
            <person name="Ohtoshi R."/>
            <person name="Moran D.A.P."/>
            <person name="Shinohara A."/>
            <person name="Yoshida Y."/>
            <person name="Fujiwara M."/>
            <person name="Mori M."/>
            <person name="Tomita M."/>
            <person name="Arakawa K."/>
        </authorList>
    </citation>
    <scope>NUCLEOTIDE SEQUENCE [LARGE SCALE GENOMIC DNA]</scope>
</reference>
<proteinExistence type="predicted"/>
<dbReference type="InterPro" id="IPR038765">
    <property type="entry name" value="Papain-like_cys_pep_sf"/>
</dbReference>
<dbReference type="PANTHER" id="PTHR11590:SF40">
    <property type="entry name" value="HEMOCYTE PROTEIN-GLUTAMINE GAMMA-GLUTAMYLTRANSFERASE-LIKE PROTEIN"/>
    <property type="match status" value="1"/>
</dbReference>
<comment type="caution">
    <text evidence="1">The sequence shown here is derived from an EMBL/GenBank/DDBJ whole genome shotgun (WGS) entry which is preliminary data.</text>
</comment>
<dbReference type="AlphaFoldDB" id="A0A4Y2UW81"/>
<sequence length="177" mass="19836">MPRKSQIPKTCTVLHGNNLEGETFFVTFLFKSPLEKDTVFLDKEDARREYVLNDVGKIFVGTQKEPRGRRWIYGQFADSVLPAAMLMLNHSKLDYTGRASPILVSRAVSKLVNSENDDKGIVVGNWSGMYDDGMAPWMWTGSAAIMDEYFKNGGEQSVKYGQCWVFAGVATTGTHHD</sequence>
<dbReference type="Proteomes" id="UP000499080">
    <property type="component" value="Unassembled WGS sequence"/>
</dbReference>
<evidence type="ECO:0000313" key="1">
    <source>
        <dbReference type="EMBL" id="GBO17123.1"/>
    </source>
</evidence>
<dbReference type="Gene3D" id="3.90.260.10">
    <property type="entry name" value="Transglutaminase-like"/>
    <property type="match status" value="1"/>
</dbReference>
<dbReference type="SUPFAM" id="SSF54001">
    <property type="entry name" value="Cysteine proteinases"/>
    <property type="match status" value="1"/>
</dbReference>